<organism evidence="14 15">
    <name type="scientific">Cyprinus carpio</name>
    <name type="common">Common carp</name>
    <dbReference type="NCBI Taxonomy" id="7962"/>
    <lineage>
        <taxon>Eukaryota</taxon>
        <taxon>Metazoa</taxon>
        <taxon>Chordata</taxon>
        <taxon>Craniata</taxon>
        <taxon>Vertebrata</taxon>
        <taxon>Euteleostomi</taxon>
        <taxon>Actinopterygii</taxon>
        <taxon>Neopterygii</taxon>
        <taxon>Teleostei</taxon>
        <taxon>Ostariophysi</taxon>
        <taxon>Cypriniformes</taxon>
        <taxon>Cyprinidae</taxon>
        <taxon>Cyprininae</taxon>
        <taxon>Cyprinus</taxon>
    </lineage>
</organism>
<dbReference type="Pfam" id="PF00628">
    <property type="entry name" value="PHD"/>
    <property type="match status" value="2"/>
</dbReference>
<dbReference type="GO" id="GO:0008270">
    <property type="term" value="F:zinc ion binding"/>
    <property type="evidence" value="ECO:0007669"/>
    <property type="project" value="UniProtKB-KW"/>
</dbReference>
<keyword evidence="4 9" id="KW-0863">Zinc-finger</keyword>
<keyword evidence="6 10" id="KW-0175">Coiled coil</keyword>
<feature type="compositionally biased region" description="Basic residues" evidence="11">
    <location>
        <begin position="776"/>
        <end position="786"/>
    </location>
</feature>
<keyword evidence="2" id="KW-0479">Metal-binding</keyword>
<dbReference type="Gene3D" id="3.30.40.10">
    <property type="entry name" value="Zinc/RING finger domain, C3HC4 (zinc finger)"/>
    <property type="match status" value="2"/>
</dbReference>
<dbReference type="InterPro" id="IPR011011">
    <property type="entry name" value="Znf_FYVE_PHD"/>
</dbReference>
<feature type="domain" description="PHD-type" evidence="13">
    <location>
        <begin position="332"/>
        <end position="449"/>
    </location>
</feature>
<dbReference type="InterPro" id="IPR034732">
    <property type="entry name" value="EPHD"/>
</dbReference>
<dbReference type="Gene3D" id="2.30.30.1150">
    <property type="match status" value="2"/>
</dbReference>
<feature type="domain" description="PHD-type" evidence="12">
    <location>
        <begin position="676"/>
        <end position="730"/>
    </location>
</feature>
<dbReference type="Pfam" id="PF13831">
    <property type="entry name" value="PHD_2"/>
    <property type="match status" value="1"/>
</dbReference>
<feature type="compositionally biased region" description="Acidic residues" evidence="11">
    <location>
        <begin position="155"/>
        <end position="168"/>
    </location>
</feature>
<dbReference type="AlphaFoldDB" id="A0A8C2ETF2"/>
<reference evidence="14" key="1">
    <citation type="submission" date="2025-08" db="UniProtKB">
        <authorList>
            <consortium name="Ensembl"/>
        </authorList>
    </citation>
    <scope>IDENTIFICATION</scope>
</reference>
<dbReference type="CDD" id="cd15561">
    <property type="entry name" value="PHD1_PHF14"/>
    <property type="match status" value="1"/>
</dbReference>
<feature type="compositionally biased region" description="Acidic residues" evidence="11">
    <location>
        <begin position="21"/>
        <end position="33"/>
    </location>
</feature>
<dbReference type="PANTHER" id="PTHR13793:SF150">
    <property type="entry name" value="PHD FINGER PROTEIN 14"/>
    <property type="match status" value="1"/>
</dbReference>
<keyword evidence="7" id="KW-0539">Nucleus</keyword>
<protein>
    <recommendedName>
        <fullName evidence="8">PHD finger protein 14</fullName>
    </recommendedName>
</protein>
<dbReference type="CDD" id="cd15562">
    <property type="entry name" value="PHD2_PHF14"/>
    <property type="match status" value="1"/>
</dbReference>
<evidence type="ECO:0000256" key="1">
    <source>
        <dbReference type="ARBA" id="ARBA00004123"/>
    </source>
</evidence>
<evidence type="ECO:0000259" key="12">
    <source>
        <dbReference type="PROSITE" id="PS50016"/>
    </source>
</evidence>
<dbReference type="InterPro" id="IPR019786">
    <property type="entry name" value="Zinc_finger_PHD-type_CS"/>
</dbReference>
<feature type="region of interest" description="Disordered" evidence="11">
    <location>
        <begin position="870"/>
        <end position="898"/>
    </location>
</feature>
<evidence type="ECO:0000256" key="9">
    <source>
        <dbReference type="PROSITE-ProRule" id="PRU00146"/>
    </source>
</evidence>
<evidence type="ECO:0000313" key="14">
    <source>
        <dbReference type="Ensembl" id="ENSCCRP00020045763.1"/>
    </source>
</evidence>
<dbReference type="GO" id="GO:0006357">
    <property type="term" value="P:regulation of transcription by RNA polymerase II"/>
    <property type="evidence" value="ECO:0007669"/>
    <property type="project" value="TreeGrafter"/>
</dbReference>
<dbReference type="PROSITE" id="PS51805">
    <property type="entry name" value="EPHD"/>
    <property type="match status" value="1"/>
</dbReference>
<evidence type="ECO:0000256" key="2">
    <source>
        <dbReference type="ARBA" id="ARBA00022723"/>
    </source>
</evidence>
<dbReference type="Pfam" id="PF13832">
    <property type="entry name" value="zf-HC5HC2H_2"/>
    <property type="match status" value="1"/>
</dbReference>
<comment type="subcellular location">
    <subcellularLocation>
        <location evidence="1">Nucleus</location>
    </subcellularLocation>
</comment>
<dbReference type="InterPro" id="IPR019787">
    <property type="entry name" value="Znf_PHD-finger"/>
</dbReference>
<dbReference type="Ensembl" id="ENSCCRT00020049914.1">
    <property type="protein sequence ID" value="ENSCCRP00020045763.1"/>
    <property type="gene ID" value="ENSCCRG00020020368.1"/>
</dbReference>
<evidence type="ECO:0000256" key="4">
    <source>
        <dbReference type="ARBA" id="ARBA00022771"/>
    </source>
</evidence>
<keyword evidence="3" id="KW-0677">Repeat</keyword>
<evidence type="ECO:0000256" key="10">
    <source>
        <dbReference type="SAM" id="Coils"/>
    </source>
</evidence>
<dbReference type="FunFam" id="3.30.40.10:FF:000086">
    <property type="entry name" value="PHD finger protein 14 isoform X1"/>
    <property type="match status" value="1"/>
</dbReference>
<feature type="region of interest" description="Disordered" evidence="11">
    <location>
        <begin position="19"/>
        <end position="260"/>
    </location>
</feature>
<dbReference type="InterPro" id="IPR050701">
    <property type="entry name" value="Histone_Mod_Regulator"/>
</dbReference>
<proteinExistence type="predicted"/>
<feature type="domain" description="PHD-type" evidence="12">
    <location>
        <begin position="819"/>
        <end position="872"/>
    </location>
</feature>
<evidence type="ECO:0000256" key="8">
    <source>
        <dbReference type="ARBA" id="ARBA00068752"/>
    </source>
</evidence>
<dbReference type="InterPro" id="IPR001965">
    <property type="entry name" value="Znf_PHD"/>
</dbReference>
<feature type="compositionally biased region" description="Acidic residues" evidence="11">
    <location>
        <begin position="68"/>
        <end position="88"/>
    </location>
</feature>
<evidence type="ECO:0000256" key="11">
    <source>
        <dbReference type="SAM" id="MobiDB-lite"/>
    </source>
</evidence>
<dbReference type="SMART" id="SM00249">
    <property type="entry name" value="PHD"/>
    <property type="match status" value="4"/>
</dbReference>
<feature type="compositionally biased region" description="Acidic residues" evidence="11">
    <location>
        <begin position="191"/>
        <end position="217"/>
    </location>
</feature>
<dbReference type="Proteomes" id="UP000694701">
    <property type="component" value="Unplaced"/>
</dbReference>
<sequence>MDRGSKRRQVKPLADSLLDALDYDSSDDSDFEVGDASGSEGTGNGSDEEGSKDSAAGSESDFDGVGSADEEGVDDEEAKELNEDTEEEEKAKDQSFSEETSSKEAGGTSKNRKKGEKSSDTEPNGTGTAEEGSAEPKKWNLRRNRPMLDFTTMEELNEMDDYDSEDDNDWRPTQGKKKGKASSGKEKEGSQEEDDGGSDEEDNEDDENETSSSDSEEEGKKSKRKAGKSTGAFDEEETNDSHSTSHGKGNEDSLLERPQTWSSQRMEHILICCVCLGDNSEDADEIIQCDNCGVTVHEGCYGVDGESDSIMSSASENSTEPWFCDACKNGVTPSCELCPSQDGIFKETDAGRWVHVVCALYVPGVAFGDIDKLRPVTLTEMNYSKYGAKECSLCEDARFARTGVCISCDAGMCRSFFHVTCAQREGLLSEAAAEEDIADPFFAYCKQHADRFDRKWKRKNYLALQSYCKVSLQEREKQLTPEAQARITTRLQQYRAKAELSRNTRPQAWVPREKLPRPLTSSASAIRKLMRKAELMGISTDIFPVDTSDTSASVDGRRKHKQPALTADFVNYYLERNMRMIQIQDNIVEQKNLKDKLESEQEKLHVEYNKLCESLEDLQNVNGQLRTEGQAIWSMMGGILGQKLNSPAVLKAPKERKPSKKEGGSPGKASNLPAMLYSCGICKKNQDQHLLLLCDTCKLHYHLGCLDPPLTRMPKKTKNSYWQCSECDQASSDEADIAMETLPDGTKRSRRQIKGPIKFIPQEMSPEPKKLQVRGTRTRGQKRKRMSICEEEKIEEPSPRERRQRQSTLQKKPKADDTRTECTTCKGPGDNENLVRCDECQLCYHFGCLDPPLKKSPKQTGYGWICQECDTSSSKEEEPQEVEDKSVKEEGTEQEIPD</sequence>
<dbReference type="CDD" id="cd15674">
    <property type="entry name" value="ePHD_PHF14"/>
    <property type="match status" value="1"/>
</dbReference>
<evidence type="ECO:0000256" key="3">
    <source>
        <dbReference type="ARBA" id="ARBA00022737"/>
    </source>
</evidence>
<feature type="region of interest" description="Disordered" evidence="11">
    <location>
        <begin position="756"/>
        <end position="822"/>
    </location>
</feature>
<feature type="compositionally biased region" description="Basic and acidic residues" evidence="11">
    <location>
        <begin position="873"/>
        <end position="891"/>
    </location>
</feature>
<evidence type="ECO:0000313" key="15">
    <source>
        <dbReference type="Proteomes" id="UP000694701"/>
    </source>
</evidence>
<feature type="compositionally biased region" description="Basic and acidic residues" evidence="11">
    <location>
        <begin position="787"/>
        <end position="801"/>
    </location>
</feature>
<feature type="domain" description="PHD-type" evidence="12">
    <location>
        <begin position="269"/>
        <end position="330"/>
    </location>
</feature>
<keyword evidence="5" id="KW-0862">Zinc</keyword>
<dbReference type="PROSITE" id="PS01359">
    <property type="entry name" value="ZF_PHD_1"/>
    <property type="match status" value="3"/>
</dbReference>
<dbReference type="SUPFAM" id="SSF57903">
    <property type="entry name" value="FYVE/PHD zinc finger"/>
    <property type="match status" value="3"/>
</dbReference>
<accession>A0A8C2ETF2</accession>
<evidence type="ECO:0000256" key="5">
    <source>
        <dbReference type="ARBA" id="ARBA00022833"/>
    </source>
</evidence>
<evidence type="ECO:0000256" key="6">
    <source>
        <dbReference type="ARBA" id="ARBA00023054"/>
    </source>
</evidence>
<name>A0A8C2ETF2_CYPCA</name>
<dbReference type="PANTHER" id="PTHR13793">
    <property type="entry name" value="PHD FINGER PROTEINS"/>
    <property type="match status" value="1"/>
</dbReference>
<feature type="coiled-coil region" evidence="10">
    <location>
        <begin position="580"/>
        <end position="628"/>
    </location>
</feature>
<evidence type="ECO:0000259" key="13">
    <source>
        <dbReference type="PROSITE" id="PS51805"/>
    </source>
</evidence>
<dbReference type="GO" id="GO:0005634">
    <property type="term" value="C:nucleus"/>
    <property type="evidence" value="ECO:0007669"/>
    <property type="project" value="UniProtKB-SubCell"/>
</dbReference>
<dbReference type="PROSITE" id="PS50016">
    <property type="entry name" value="ZF_PHD_2"/>
    <property type="match status" value="3"/>
</dbReference>
<evidence type="ECO:0000256" key="7">
    <source>
        <dbReference type="ARBA" id="ARBA00023242"/>
    </source>
</evidence>
<dbReference type="InterPro" id="IPR013083">
    <property type="entry name" value="Znf_RING/FYVE/PHD"/>
</dbReference>
<dbReference type="CDD" id="cd15563">
    <property type="entry name" value="PHD3_PHF14"/>
    <property type="match status" value="1"/>
</dbReference>